<proteinExistence type="predicted"/>
<dbReference type="AlphaFoldDB" id="A0AAW9A734"/>
<feature type="signal peptide" evidence="1">
    <location>
        <begin position="1"/>
        <end position="24"/>
    </location>
</feature>
<dbReference type="EMBL" id="JAUBDJ010000003">
    <property type="protein sequence ID" value="MDW0116814.1"/>
    <property type="molecule type" value="Genomic_DNA"/>
</dbReference>
<keyword evidence="1" id="KW-0732">Signal</keyword>
<keyword evidence="3" id="KW-1185">Reference proteome</keyword>
<dbReference type="InterPro" id="IPR024984">
    <property type="entry name" value="DUF3888"/>
</dbReference>
<reference evidence="2 3" key="1">
    <citation type="submission" date="2023-06" db="EMBL/GenBank/DDBJ databases">
        <title>Sporosarcina sp. nov., isolated from Korean traditional fermented seafood 'Jeotgal'.</title>
        <authorList>
            <person name="Yang A.I."/>
            <person name="Shin N.-R."/>
        </authorList>
    </citation>
    <scope>NUCLEOTIDE SEQUENCE [LARGE SCALE GENOMIC DNA]</scope>
    <source>
        <strain evidence="2 3">KCTC43456</strain>
    </source>
</reference>
<evidence type="ECO:0000313" key="3">
    <source>
        <dbReference type="Proteomes" id="UP001271648"/>
    </source>
</evidence>
<name>A0AAW9A734_9BACL</name>
<accession>A0AAW9A734</accession>
<dbReference type="Proteomes" id="UP001271648">
    <property type="component" value="Unassembled WGS sequence"/>
</dbReference>
<feature type="chain" id="PRO_5043398615" evidence="1">
    <location>
        <begin position="25"/>
        <end position="246"/>
    </location>
</feature>
<sequence>MKKFYFLSFFLVLTTLLQPLVPKANEPFADLEDALLVTLQPFIAQGIIDYYGYDKPYKLHDAEVVVVKREKEGEFAFIVEVRVKTFETSENPPYGNETLKFGLNSKGALLLEFSHVGDEEEKSVKQFYKEVIIDIKKSFRLNLLPYEQYNYNQLRYKAEKNNEYDSLAHIAEEIIINILSPEIQPPYKNVIDPVTFVKDNEGFILFKRADGTNFYYKMLKENGIWNVVEQESEKGKKMKYELLWYM</sequence>
<dbReference type="Pfam" id="PF13027">
    <property type="entry name" value="DUF3888"/>
    <property type="match status" value="1"/>
</dbReference>
<evidence type="ECO:0000256" key="1">
    <source>
        <dbReference type="SAM" id="SignalP"/>
    </source>
</evidence>
<comment type="caution">
    <text evidence="2">The sequence shown here is derived from an EMBL/GenBank/DDBJ whole genome shotgun (WGS) entry which is preliminary data.</text>
</comment>
<organism evidence="2 3">
    <name type="scientific">Sporosarcina thermotolerans</name>
    <dbReference type="NCBI Taxonomy" id="633404"/>
    <lineage>
        <taxon>Bacteria</taxon>
        <taxon>Bacillati</taxon>
        <taxon>Bacillota</taxon>
        <taxon>Bacilli</taxon>
        <taxon>Bacillales</taxon>
        <taxon>Caryophanaceae</taxon>
        <taxon>Sporosarcina</taxon>
    </lineage>
</organism>
<protein>
    <submittedName>
        <fullName evidence="2">DUF3888 domain-containing protein</fullName>
    </submittedName>
</protein>
<evidence type="ECO:0000313" key="2">
    <source>
        <dbReference type="EMBL" id="MDW0116814.1"/>
    </source>
</evidence>
<dbReference type="RefSeq" id="WP_317940553.1">
    <property type="nucleotide sequence ID" value="NZ_JAUBDJ010000003.1"/>
</dbReference>
<gene>
    <name evidence="2" type="ORF">QTL97_07710</name>
</gene>